<evidence type="ECO:0000259" key="1">
    <source>
        <dbReference type="PROSITE" id="PS50195"/>
    </source>
</evidence>
<keyword evidence="2" id="KW-1185">Reference proteome</keyword>
<proteinExistence type="predicted"/>
<dbReference type="GO" id="GO:0035091">
    <property type="term" value="F:phosphatidylinositol binding"/>
    <property type="evidence" value="ECO:0007669"/>
    <property type="project" value="InterPro"/>
</dbReference>
<dbReference type="InterPro" id="IPR036871">
    <property type="entry name" value="PX_dom_sf"/>
</dbReference>
<dbReference type="PANTHER" id="PTHR15508:SF8">
    <property type="entry name" value="LD24550P"/>
    <property type="match status" value="1"/>
</dbReference>
<dbReference type="Proteomes" id="UP000887578">
    <property type="component" value="Unplaced"/>
</dbReference>
<reference evidence="3" key="1">
    <citation type="submission" date="2022-11" db="UniProtKB">
        <authorList>
            <consortium name="WormBaseParasite"/>
        </authorList>
    </citation>
    <scope>IDENTIFICATION</scope>
</reference>
<accession>A0A914QFV3</accession>
<dbReference type="Pfam" id="PF00787">
    <property type="entry name" value="PX"/>
    <property type="match status" value="1"/>
</dbReference>
<dbReference type="AlphaFoldDB" id="A0A914QFV3"/>
<organism evidence="2 3">
    <name type="scientific">Panagrolaimus davidi</name>
    <dbReference type="NCBI Taxonomy" id="227884"/>
    <lineage>
        <taxon>Eukaryota</taxon>
        <taxon>Metazoa</taxon>
        <taxon>Ecdysozoa</taxon>
        <taxon>Nematoda</taxon>
        <taxon>Chromadorea</taxon>
        <taxon>Rhabditida</taxon>
        <taxon>Tylenchina</taxon>
        <taxon>Panagrolaimomorpha</taxon>
        <taxon>Panagrolaimoidea</taxon>
        <taxon>Panagrolaimidae</taxon>
        <taxon>Panagrolaimus</taxon>
    </lineage>
</organism>
<protein>
    <submittedName>
        <fullName evidence="3">PX domain-containing protein</fullName>
    </submittedName>
</protein>
<dbReference type="Gene3D" id="3.30.1520.10">
    <property type="entry name" value="Phox-like domain"/>
    <property type="match status" value="1"/>
</dbReference>
<evidence type="ECO:0000313" key="3">
    <source>
        <dbReference type="WBParaSite" id="PDA_v2.g30296.t1"/>
    </source>
</evidence>
<dbReference type="PROSITE" id="PS50195">
    <property type="entry name" value="PX"/>
    <property type="match status" value="1"/>
</dbReference>
<dbReference type="InterPro" id="IPR051866">
    <property type="entry name" value="Intracell_Sig-Traffick_Protein"/>
</dbReference>
<evidence type="ECO:0000313" key="2">
    <source>
        <dbReference type="Proteomes" id="UP000887578"/>
    </source>
</evidence>
<dbReference type="WBParaSite" id="PDA_v2.g30296.t1">
    <property type="protein sequence ID" value="PDA_v2.g30296.t1"/>
    <property type="gene ID" value="PDA_v2.g30296"/>
</dbReference>
<dbReference type="SMART" id="SM00312">
    <property type="entry name" value="PX"/>
    <property type="match status" value="1"/>
</dbReference>
<sequence length="203" mass="23021">MSTLLPDESYCKCELGTLLYAGRKNHQIKCEVVDHREITGLFSHVEYDVVITVMPTDQIVNEPKKFKAATRYKEVHKLQTQLSVIHKQLYLKEAVPKFPGPVMFGANSPEVIQERKKATGNFLNFVVNNEVLCKTKVLQEFVENFEEIFENSSATTKIDIPTSDRPLSDLCSPVLGTLETGMQLPKQCSIEELTEEEEKIVQS</sequence>
<dbReference type="PANTHER" id="PTHR15508">
    <property type="entry name" value="RIBOSOMAL PROTEIN S6 KINASE"/>
    <property type="match status" value="1"/>
</dbReference>
<dbReference type="SUPFAM" id="SSF64268">
    <property type="entry name" value="PX domain"/>
    <property type="match status" value="1"/>
</dbReference>
<dbReference type="InterPro" id="IPR001683">
    <property type="entry name" value="PX_dom"/>
</dbReference>
<name>A0A914QFV3_9BILA</name>
<feature type="domain" description="PX" evidence="1">
    <location>
        <begin position="25"/>
        <end position="149"/>
    </location>
</feature>